<name>A0A4C1XDJ2_EUMVA</name>
<organism evidence="1 2">
    <name type="scientific">Eumeta variegata</name>
    <name type="common">Bagworm moth</name>
    <name type="synonym">Eumeta japonica</name>
    <dbReference type="NCBI Taxonomy" id="151549"/>
    <lineage>
        <taxon>Eukaryota</taxon>
        <taxon>Metazoa</taxon>
        <taxon>Ecdysozoa</taxon>
        <taxon>Arthropoda</taxon>
        <taxon>Hexapoda</taxon>
        <taxon>Insecta</taxon>
        <taxon>Pterygota</taxon>
        <taxon>Neoptera</taxon>
        <taxon>Endopterygota</taxon>
        <taxon>Lepidoptera</taxon>
        <taxon>Glossata</taxon>
        <taxon>Ditrysia</taxon>
        <taxon>Tineoidea</taxon>
        <taxon>Psychidae</taxon>
        <taxon>Oiketicinae</taxon>
        <taxon>Eumeta</taxon>
    </lineage>
</organism>
<evidence type="ECO:0000313" key="2">
    <source>
        <dbReference type="Proteomes" id="UP000299102"/>
    </source>
</evidence>
<accession>A0A4C1XDJ2</accession>
<reference evidence="1 2" key="1">
    <citation type="journal article" date="2019" name="Commun. Biol.">
        <title>The bagworm genome reveals a unique fibroin gene that provides high tensile strength.</title>
        <authorList>
            <person name="Kono N."/>
            <person name="Nakamura H."/>
            <person name="Ohtoshi R."/>
            <person name="Tomita M."/>
            <person name="Numata K."/>
            <person name="Arakawa K."/>
        </authorList>
    </citation>
    <scope>NUCLEOTIDE SEQUENCE [LARGE SCALE GENOMIC DNA]</scope>
</reference>
<keyword evidence="2" id="KW-1185">Reference proteome</keyword>
<proteinExistence type="predicted"/>
<evidence type="ECO:0000313" key="1">
    <source>
        <dbReference type="EMBL" id="GBP60494.1"/>
    </source>
</evidence>
<dbReference type="EMBL" id="BGZK01000789">
    <property type="protein sequence ID" value="GBP60494.1"/>
    <property type="molecule type" value="Genomic_DNA"/>
</dbReference>
<dbReference type="Proteomes" id="UP000299102">
    <property type="component" value="Unassembled WGS sequence"/>
</dbReference>
<sequence length="124" mass="13532">MLGHCCPGRDLVGRWLDLKDNIDASAMPTYAPFTTTLHSFFDFVCTRGPAARDGSRTRPARLHLYGRPSVCVRNFPERGRAEDKAAVPLEMADPGAPPSPAIFLARVSLRRPPPLATPSRFASA</sequence>
<dbReference type="AlphaFoldDB" id="A0A4C1XDJ2"/>
<protein>
    <submittedName>
        <fullName evidence="1">Uncharacterized protein</fullName>
    </submittedName>
</protein>
<comment type="caution">
    <text evidence="1">The sequence shown here is derived from an EMBL/GenBank/DDBJ whole genome shotgun (WGS) entry which is preliminary data.</text>
</comment>
<gene>
    <name evidence="1" type="ORF">EVAR_46702_1</name>
</gene>